<dbReference type="EMBL" id="LRQV01000048">
    <property type="protein sequence ID" value="KXK61168.1"/>
    <property type="molecule type" value="Genomic_DNA"/>
</dbReference>
<dbReference type="Proteomes" id="UP000070620">
    <property type="component" value="Unassembled WGS sequence"/>
</dbReference>
<name>A0A136PRY3_9ACTN</name>
<comment type="similarity">
    <text evidence="1">Belongs to the CdaR family.</text>
</comment>
<dbReference type="Gene3D" id="1.10.10.2840">
    <property type="entry name" value="PucR C-terminal helix-turn-helix domain"/>
    <property type="match status" value="1"/>
</dbReference>
<accession>A0A136PRY3</accession>
<gene>
    <name evidence="4" type="ORF">AWW66_15100</name>
</gene>
<dbReference type="AlphaFoldDB" id="A0A136PRY3"/>
<sequence length="670" mass="71338">MTGPGSPSRDHELQFFELLAREAPVLRYEEVVQQAQRDGVDRAALDRVETAKRLALELRETVGRRCRRGAELAALVDTARDLAGASNLEAGLHLVVRRAQLLLTIDVAFVSLVDEVTGDSYVASAVGAATTLNDGFRLPRRHGLLVPAGDGEPISWTADHLADERLEHHPVTDGLIRAEGLRAVLSVALCVNGRHLGDLHVGHRQIRHFAPDEVAALRLLADLAATAVDRISVLCDTWADLKQAQQEAAQARAELSAAREVGGLQPELVQLVLDGGGLDDLAASAVRRLGGALQVRDRAGAALAVVGDLPAPDERELARARLGAHTTGRPARLSTGSWVVPVAARADDLGCVLFHPDETFDAERVATLPAVAQSVALLLTQTVGVRGRSGDRLLEDLLGPWPELDRGGKRGRRAPVDLDRPYVVVVARPEGTAPPGVVERAVCVAHGLDGMKAMRDGHAVLLLPGDDPGARARDVSRELGGLLGLPVTAGGAGPVRTADAVSGTYQEAARCVDALVALDATGRAACSRDLGFLGLLVADGHDVPGFVDRVLGPVLNYDARRLANLAETLEVYFDSGGSRTRAAEMLHVHPNTVSRRLDRIAQLLGDDWQKPDRALDTQLALRLHRVRDLLCAERDDPAPAPTRWAAPEPPDGPTDAWCPASAGRAPRTRG</sequence>
<evidence type="ECO:0000256" key="1">
    <source>
        <dbReference type="ARBA" id="ARBA00006754"/>
    </source>
</evidence>
<dbReference type="InterPro" id="IPR025736">
    <property type="entry name" value="PucR_C-HTH_dom"/>
</dbReference>
<dbReference type="InterPro" id="IPR042070">
    <property type="entry name" value="PucR_C-HTH_sf"/>
</dbReference>
<dbReference type="InterPro" id="IPR029016">
    <property type="entry name" value="GAF-like_dom_sf"/>
</dbReference>
<evidence type="ECO:0000259" key="3">
    <source>
        <dbReference type="SMART" id="SM00065"/>
    </source>
</evidence>
<evidence type="ECO:0000256" key="2">
    <source>
        <dbReference type="SAM" id="MobiDB-lite"/>
    </source>
</evidence>
<protein>
    <recommendedName>
        <fullName evidence="3">GAF domain-containing protein</fullName>
    </recommendedName>
</protein>
<dbReference type="RefSeq" id="WP_067365977.1">
    <property type="nucleotide sequence ID" value="NZ_JBIUBN010000020.1"/>
</dbReference>
<dbReference type="Pfam" id="PF13556">
    <property type="entry name" value="HTH_30"/>
    <property type="match status" value="1"/>
</dbReference>
<dbReference type="PANTHER" id="PTHR33744">
    <property type="entry name" value="CARBOHYDRATE DIACID REGULATOR"/>
    <property type="match status" value="1"/>
</dbReference>
<dbReference type="InterPro" id="IPR041522">
    <property type="entry name" value="CdaR_GGDEF"/>
</dbReference>
<proteinExistence type="inferred from homology"/>
<evidence type="ECO:0000313" key="4">
    <source>
        <dbReference type="EMBL" id="KXK61168.1"/>
    </source>
</evidence>
<dbReference type="Pfam" id="PF01590">
    <property type="entry name" value="GAF"/>
    <property type="match status" value="1"/>
</dbReference>
<comment type="caution">
    <text evidence="4">The sequence shown here is derived from an EMBL/GenBank/DDBJ whole genome shotgun (WGS) entry which is preliminary data.</text>
</comment>
<feature type="region of interest" description="Disordered" evidence="2">
    <location>
        <begin position="635"/>
        <end position="670"/>
    </location>
</feature>
<feature type="domain" description="GAF" evidence="3">
    <location>
        <begin position="87"/>
        <end position="242"/>
    </location>
</feature>
<organism evidence="4 5">
    <name type="scientific">Micromonospora rosaria</name>
    <dbReference type="NCBI Taxonomy" id="47874"/>
    <lineage>
        <taxon>Bacteria</taxon>
        <taxon>Bacillati</taxon>
        <taxon>Actinomycetota</taxon>
        <taxon>Actinomycetes</taxon>
        <taxon>Micromonosporales</taxon>
        <taxon>Micromonosporaceae</taxon>
        <taxon>Micromonospora</taxon>
    </lineage>
</organism>
<dbReference type="Pfam" id="PF17853">
    <property type="entry name" value="GGDEF_2"/>
    <property type="match status" value="1"/>
</dbReference>
<dbReference type="PANTHER" id="PTHR33744:SF1">
    <property type="entry name" value="DNA-BINDING TRANSCRIPTIONAL ACTIVATOR ADER"/>
    <property type="match status" value="1"/>
</dbReference>
<evidence type="ECO:0000313" key="5">
    <source>
        <dbReference type="Proteomes" id="UP000070620"/>
    </source>
</evidence>
<reference evidence="4 5" key="1">
    <citation type="submission" date="2016-01" db="EMBL/GenBank/DDBJ databases">
        <title>Whole genome sequence and analysis of Micromonospora rosaria DSM 803, which can produce antibacterial substance rosamicin.</title>
        <authorList>
            <person name="Yang H."/>
            <person name="He X."/>
            <person name="Zhu D."/>
        </authorList>
    </citation>
    <scope>NUCLEOTIDE SEQUENCE [LARGE SCALE GENOMIC DNA]</scope>
    <source>
        <strain evidence="4 5">DSM 803</strain>
    </source>
</reference>
<dbReference type="SMART" id="SM00065">
    <property type="entry name" value="GAF"/>
    <property type="match status" value="1"/>
</dbReference>
<dbReference type="SUPFAM" id="SSF55781">
    <property type="entry name" value="GAF domain-like"/>
    <property type="match status" value="1"/>
</dbReference>
<dbReference type="InterPro" id="IPR003018">
    <property type="entry name" value="GAF"/>
</dbReference>
<dbReference type="Gene3D" id="3.30.450.40">
    <property type="match status" value="1"/>
</dbReference>
<keyword evidence="5" id="KW-1185">Reference proteome</keyword>
<dbReference type="InterPro" id="IPR051448">
    <property type="entry name" value="CdaR-like_regulators"/>
</dbReference>